<accession>A0ABM7Z6D2</accession>
<evidence type="ECO:0000313" key="2">
    <source>
        <dbReference type="Proteomes" id="UP001055453"/>
    </source>
</evidence>
<dbReference type="Proteomes" id="UP001055453">
    <property type="component" value="Chromosome"/>
</dbReference>
<evidence type="ECO:0000313" key="1">
    <source>
        <dbReference type="EMBL" id="BDI18654.1"/>
    </source>
</evidence>
<reference evidence="1" key="1">
    <citation type="submission" date="2022-04" db="EMBL/GenBank/DDBJ databases">
        <title>Complete genome sequence of a cyanobacterium, Nostoc sp. SO-36, isolated in Antarctica.</title>
        <authorList>
            <person name="Kanesaki Y."/>
            <person name="Effendi D."/>
            <person name="Sakamoto T."/>
            <person name="Ohtani S."/>
            <person name="Awai K."/>
        </authorList>
    </citation>
    <scope>NUCLEOTIDE SEQUENCE</scope>
    <source>
        <strain evidence="1">SO-36</strain>
    </source>
</reference>
<proteinExistence type="predicted"/>
<organism evidence="1 2">
    <name type="scientific">Nostoc cf. commune SO-36</name>
    <dbReference type="NCBI Taxonomy" id="449208"/>
    <lineage>
        <taxon>Bacteria</taxon>
        <taxon>Bacillati</taxon>
        <taxon>Cyanobacteriota</taxon>
        <taxon>Cyanophyceae</taxon>
        <taxon>Nostocales</taxon>
        <taxon>Nostocaceae</taxon>
        <taxon>Nostoc</taxon>
    </lineage>
</organism>
<keyword evidence="2" id="KW-1185">Reference proteome</keyword>
<sequence>MRVNPTGNFDRFHLLSTSLESMGKDYALILELLDLKGDEGVHWYKLDRLMMLIDELLAGHKYISQVVRELSDLGLLKVINDKSLSSGNCVISDKGKKWLADRNYSGILARSILSTLVEKYHITLY</sequence>
<protein>
    <submittedName>
        <fullName evidence="1">Uncharacterized protein</fullName>
    </submittedName>
</protein>
<gene>
    <name evidence="1" type="ORF">ANSO36C_44560</name>
</gene>
<name>A0ABM7Z6D2_NOSCO</name>
<dbReference type="EMBL" id="AP025732">
    <property type="protein sequence ID" value="BDI18654.1"/>
    <property type="molecule type" value="Genomic_DNA"/>
</dbReference>